<feature type="transmembrane region" description="Helical" evidence="1">
    <location>
        <begin position="41"/>
        <end position="64"/>
    </location>
</feature>
<evidence type="ECO:0000313" key="3">
    <source>
        <dbReference type="Proteomes" id="UP000586918"/>
    </source>
</evidence>
<organism evidence="2 3">
    <name type="scientific">Pseudonocardia bannensis</name>
    <dbReference type="NCBI Taxonomy" id="630973"/>
    <lineage>
        <taxon>Bacteria</taxon>
        <taxon>Bacillati</taxon>
        <taxon>Actinomycetota</taxon>
        <taxon>Actinomycetes</taxon>
        <taxon>Pseudonocardiales</taxon>
        <taxon>Pseudonocardiaceae</taxon>
        <taxon>Pseudonocardia</taxon>
    </lineage>
</organism>
<gene>
    <name evidence="2" type="ORF">HF519_23620</name>
</gene>
<dbReference type="EMBL" id="JAAXKZ010000115">
    <property type="protein sequence ID" value="NMH94511.1"/>
    <property type="molecule type" value="Genomic_DNA"/>
</dbReference>
<name>A0A848DQ44_9PSEU</name>
<evidence type="ECO:0008006" key="4">
    <source>
        <dbReference type="Google" id="ProtNLM"/>
    </source>
</evidence>
<dbReference type="Proteomes" id="UP000586918">
    <property type="component" value="Unassembled WGS sequence"/>
</dbReference>
<comment type="caution">
    <text evidence="2">The sequence shown here is derived from an EMBL/GenBank/DDBJ whole genome shotgun (WGS) entry which is preliminary data.</text>
</comment>
<keyword evidence="1" id="KW-1133">Transmembrane helix</keyword>
<proteinExistence type="predicted"/>
<keyword evidence="1" id="KW-0472">Membrane</keyword>
<evidence type="ECO:0000313" key="2">
    <source>
        <dbReference type="EMBL" id="NMH94511.1"/>
    </source>
</evidence>
<dbReference type="RefSeq" id="WP_169415195.1">
    <property type="nucleotide sequence ID" value="NZ_JAAXKZ010000115.1"/>
</dbReference>
<reference evidence="2 3" key="1">
    <citation type="submission" date="2020-04" db="EMBL/GenBank/DDBJ databases">
        <authorList>
            <person name="Klaysubun C."/>
            <person name="Duangmal K."/>
            <person name="Lipun K."/>
        </authorList>
    </citation>
    <scope>NUCLEOTIDE SEQUENCE [LARGE SCALE GENOMIC DNA]</scope>
    <source>
        <strain evidence="2 3">DSM 45300</strain>
    </source>
</reference>
<keyword evidence="3" id="KW-1185">Reference proteome</keyword>
<keyword evidence="1" id="KW-0812">Transmembrane</keyword>
<accession>A0A848DQ44</accession>
<sequence>MNRMIVAQLARPLLISICVAVVLLVVVRGGGAVIFSGRAAVLVPFAALLPFVAAAVCVVGLGLVQPRVDRLVGRLTHHREVSPYSALAAAATRIRAGSLEQALPGLAEVLASGTGASRAVVWLAVGDRLVSAAAQPPDGGEPPTAENLAVLLARPDTNHVVPVLDGTVLRAVLAIGKPNAAITPQDQRLMQDVANGAGLLLRGVALNAELAEQVHRADDLATELQASRQRLARAREVERRRLVIELRHATTDRLAALRAEVSAARAALRPGRERAEIAKDALQRARTGLDDLIDRFRVIARGVYPAMLRDQGPVGALDELAADLPRPVRLTGGLTRRLAWEIESGIYYLAASAVQQLAGRPAECELLVHLEHADGRLSVRVEDRAPVVAAEQVRDALADDAERLAALGGEIELTDAAAPGTHEAASLAGSDTATPGGPRVITLRAWLPDRIEPPVEPAAAEAGAR</sequence>
<dbReference type="AlphaFoldDB" id="A0A848DQ44"/>
<feature type="transmembrane region" description="Helical" evidence="1">
    <location>
        <begin position="12"/>
        <end position="35"/>
    </location>
</feature>
<protein>
    <recommendedName>
        <fullName evidence="4">Signal transduction histidine kinase</fullName>
    </recommendedName>
</protein>
<evidence type="ECO:0000256" key="1">
    <source>
        <dbReference type="SAM" id="Phobius"/>
    </source>
</evidence>
<dbReference type="SUPFAM" id="SSF55781">
    <property type="entry name" value="GAF domain-like"/>
    <property type="match status" value="1"/>
</dbReference>